<sequence>MSLSPPSEDYFASRDDLIHHAKTHAFSHGYAVTIKRSERDKFVYLQCDRGGQYINRLNLNDETRQRDTSTRLIGCPFELYGKKMEDGQWRLT</sequence>
<dbReference type="EMBL" id="CAJVPM010030386">
    <property type="protein sequence ID" value="CAG8676506.1"/>
    <property type="molecule type" value="Genomic_DNA"/>
</dbReference>
<organism evidence="1 2">
    <name type="scientific">Scutellospora calospora</name>
    <dbReference type="NCBI Taxonomy" id="85575"/>
    <lineage>
        <taxon>Eukaryota</taxon>
        <taxon>Fungi</taxon>
        <taxon>Fungi incertae sedis</taxon>
        <taxon>Mucoromycota</taxon>
        <taxon>Glomeromycotina</taxon>
        <taxon>Glomeromycetes</taxon>
        <taxon>Diversisporales</taxon>
        <taxon>Gigasporaceae</taxon>
        <taxon>Scutellospora</taxon>
    </lineage>
</organism>
<proteinExistence type="predicted"/>
<feature type="non-terminal residue" evidence="1">
    <location>
        <position position="92"/>
    </location>
</feature>
<keyword evidence="2" id="KW-1185">Reference proteome</keyword>
<gene>
    <name evidence="1" type="ORF">SCALOS_LOCUS9568</name>
</gene>
<name>A0ACA9NUG8_9GLOM</name>
<comment type="caution">
    <text evidence="1">The sequence shown here is derived from an EMBL/GenBank/DDBJ whole genome shotgun (WGS) entry which is preliminary data.</text>
</comment>
<reference evidence="1" key="1">
    <citation type="submission" date="2021-06" db="EMBL/GenBank/DDBJ databases">
        <authorList>
            <person name="Kallberg Y."/>
            <person name="Tangrot J."/>
            <person name="Rosling A."/>
        </authorList>
    </citation>
    <scope>NUCLEOTIDE SEQUENCE</scope>
    <source>
        <strain evidence="1">AU212A</strain>
    </source>
</reference>
<protein>
    <submittedName>
        <fullName evidence="1">7217_t:CDS:1</fullName>
    </submittedName>
</protein>
<dbReference type="Proteomes" id="UP000789860">
    <property type="component" value="Unassembled WGS sequence"/>
</dbReference>
<accession>A0ACA9NUG8</accession>
<evidence type="ECO:0000313" key="1">
    <source>
        <dbReference type="EMBL" id="CAG8676506.1"/>
    </source>
</evidence>
<evidence type="ECO:0000313" key="2">
    <source>
        <dbReference type="Proteomes" id="UP000789860"/>
    </source>
</evidence>